<organism evidence="3 4">
    <name type="scientific">Perilla frutescens var. hirtella</name>
    <name type="common">Perilla citriodora</name>
    <name type="synonym">Perilla setoyensis</name>
    <dbReference type="NCBI Taxonomy" id="608512"/>
    <lineage>
        <taxon>Eukaryota</taxon>
        <taxon>Viridiplantae</taxon>
        <taxon>Streptophyta</taxon>
        <taxon>Embryophyta</taxon>
        <taxon>Tracheophyta</taxon>
        <taxon>Spermatophyta</taxon>
        <taxon>Magnoliopsida</taxon>
        <taxon>eudicotyledons</taxon>
        <taxon>Gunneridae</taxon>
        <taxon>Pentapetalae</taxon>
        <taxon>asterids</taxon>
        <taxon>lamiids</taxon>
        <taxon>Lamiales</taxon>
        <taxon>Lamiaceae</taxon>
        <taxon>Nepetoideae</taxon>
        <taxon>Elsholtzieae</taxon>
        <taxon>Perilla</taxon>
    </lineage>
</organism>
<dbReference type="PANTHER" id="PTHR33474">
    <property type="entry name" value="TRANSMEMBRANE PROTEIN"/>
    <property type="match status" value="1"/>
</dbReference>
<sequence>MKMKMREKATIFLFTLLFASFSSLPSTTAVPSSRSLKSVTDEYPSNQHLYHEIFQVKKGRMDVELTDYSGTGANNHHDPKSPPGSF</sequence>
<proteinExistence type="predicted"/>
<evidence type="ECO:0000313" key="3">
    <source>
        <dbReference type="EMBL" id="KAH6832224.1"/>
    </source>
</evidence>
<evidence type="ECO:0000256" key="1">
    <source>
        <dbReference type="SAM" id="MobiDB-lite"/>
    </source>
</evidence>
<keyword evidence="4" id="KW-1185">Reference proteome</keyword>
<name>A0AAD4P9R0_PERFH</name>
<dbReference type="AlphaFoldDB" id="A0AAD4P9R0"/>
<feature type="chain" id="PRO_5042111929" description="Transmembrane protein" evidence="2">
    <location>
        <begin position="30"/>
        <end position="86"/>
    </location>
</feature>
<dbReference type="Proteomes" id="UP001190926">
    <property type="component" value="Unassembled WGS sequence"/>
</dbReference>
<evidence type="ECO:0000313" key="4">
    <source>
        <dbReference type="Proteomes" id="UP001190926"/>
    </source>
</evidence>
<dbReference type="EMBL" id="SDAM02000072">
    <property type="protein sequence ID" value="KAH6832224.1"/>
    <property type="molecule type" value="Genomic_DNA"/>
</dbReference>
<gene>
    <name evidence="3" type="ORF">C2S53_005573</name>
</gene>
<comment type="caution">
    <text evidence="3">The sequence shown here is derived from an EMBL/GenBank/DDBJ whole genome shotgun (WGS) entry which is preliminary data.</text>
</comment>
<feature type="region of interest" description="Disordered" evidence="1">
    <location>
        <begin position="66"/>
        <end position="86"/>
    </location>
</feature>
<feature type="signal peptide" evidence="2">
    <location>
        <begin position="1"/>
        <end position="29"/>
    </location>
</feature>
<reference evidence="3 4" key="1">
    <citation type="journal article" date="2021" name="Nat. Commun.">
        <title>Incipient diploidization of the medicinal plant Perilla within 10,000 years.</title>
        <authorList>
            <person name="Zhang Y."/>
            <person name="Shen Q."/>
            <person name="Leng L."/>
            <person name="Zhang D."/>
            <person name="Chen S."/>
            <person name="Shi Y."/>
            <person name="Ning Z."/>
            <person name="Chen S."/>
        </authorList>
    </citation>
    <scope>NUCLEOTIDE SEQUENCE [LARGE SCALE GENOMIC DNA]</scope>
    <source>
        <strain evidence="4">cv. PC099</strain>
    </source>
</reference>
<keyword evidence="2" id="KW-0732">Signal</keyword>
<dbReference type="PANTHER" id="PTHR33474:SF28">
    <property type="entry name" value="OS01G0815400 PROTEIN"/>
    <property type="match status" value="1"/>
</dbReference>
<protein>
    <recommendedName>
        <fullName evidence="5">Transmembrane protein</fullName>
    </recommendedName>
</protein>
<accession>A0AAD4P9R0</accession>
<evidence type="ECO:0000256" key="2">
    <source>
        <dbReference type="SAM" id="SignalP"/>
    </source>
</evidence>
<evidence type="ECO:0008006" key="5">
    <source>
        <dbReference type="Google" id="ProtNLM"/>
    </source>
</evidence>